<gene>
    <name evidence="2" type="ORF">BB8028_0004g10390</name>
</gene>
<proteinExistence type="predicted"/>
<evidence type="ECO:0000313" key="3">
    <source>
        <dbReference type="Proteomes" id="UP000237441"/>
    </source>
</evidence>
<sequence length="46" mass="4912">MLAFNIMSWTQTLLLAVGIFMAPVSGSPQYHRGGDFAPAEATQVAD</sequence>
<dbReference type="EMBL" id="JRHA01000004">
    <property type="protein sequence ID" value="PQK14109.1"/>
    <property type="molecule type" value="Genomic_DNA"/>
</dbReference>
<feature type="signal peptide" evidence="1">
    <location>
        <begin position="1"/>
        <end position="26"/>
    </location>
</feature>
<evidence type="ECO:0000256" key="1">
    <source>
        <dbReference type="SAM" id="SignalP"/>
    </source>
</evidence>
<feature type="chain" id="PRO_5015691512" evidence="1">
    <location>
        <begin position="27"/>
        <end position="46"/>
    </location>
</feature>
<accession>A0A2S7YDP7</accession>
<dbReference type="Proteomes" id="UP000237441">
    <property type="component" value="Unassembled WGS sequence"/>
</dbReference>
<dbReference type="AlphaFoldDB" id="A0A2S7YDP7"/>
<name>A0A2S7YDP7_BEABA</name>
<reference evidence="2 3" key="1">
    <citation type="submission" date="2016-07" db="EMBL/GenBank/DDBJ databases">
        <title>Comparative genomics of the entomopathogenic fungus Beauveria bassiana.</title>
        <authorList>
            <person name="Valero Jimenez C.A."/>
            <person name="Zwaan B.J."/>
            <person name="Van Kan J.A."/>
            <person name="Takken W."/>
            <person name="Debets A.J."/>
            <person name="Schoustra S.E."/>
            <person name="Koenraadt C.J."/>
        </authorList>
    </citation>
    <scope>NUCLEOTIDE SEQUENCE [LARGE SCALE GENOMIC DNA]</scope>
    <source>
        <strain evidence="2 3">ARSEF 8028</strain>
    </source>
</reference>
<comment type="caution">
    <text evidence="2">The sequence shown here is derived from an EMBL/GenBank/DDBJ whole genome shotgun (WGS) entry which is preliminary data.</text>
</comment>
<keyword evidence="1" id="KW-0732">Signal</keyword>
<protein>
    <submittedName>
        <fullName evidence="2">Uncharacterized protein</fullName>
    </submittedName>
</protein>
<evidence type="ECO:0000313" key="2">
    <source>
        <dbReference type="EMBL" id="PQK14109.1"/>
    </source>
</evidence>
<organism evidence="2 3">
    <name type="scientific">Beauveria bassiana</name>
    <name type="common">White muscardine disease fungus</name>
    <name type="synonym">Tritirachium shiotae</name>
    <dbReference type="NCBI Taxonomy" id="176275"/>
    <lineage>
        <taxon>Eukaryota</taxon>
        <taxon>Fungi</taxon>
        <taxon>Dikarya</taxon>
        <taxon>Ascomycota</taxon>
        <taxon>Pezizomycotina</taxon>
        <taxon>Sordariomycetes</taxon>
        <taxon>Hypocreomycetidae</taxon>
        <taxon>Hypocreales</taxon>
        <taxon>Cordycipitaceae</taxon>
        <taxon>Beauveria</taxon>
    </lineage>
</organism>